<evidence type="ECO:0000256" key="7">
    <source>
        <dbReference type="ARBA" id="ARBA00022989"/>
    </source>
</evidence>
<dbReference type="AlphaFoldDB" id="A0A9Q1KJI4"/>
<dbReference type="FunFam" id="3.40.250.10:FF:000044">
    <property type="entry name" value="Rhodanese-like domain-containing protein 4, chloroplastic"/>
    <property type="match status" value="1"/>
</dbReference>
<evidence type="ECO:0000256" key="3">
    <source>
        <dbReference type="ARBA" id="ARBA00022528"/>
    </source>
</evidence>
<keyword evidence="4" id="KW-0934">Plastid</keyword>
<evidence type="ECO:0008006" key="12">
    <source>
        <dbReference type="Google" id="ProtNLM"/>
    </source>
</evidence>
<protein>
    <recommendedName>
        <fullName evidence="12">Rhodanese-like domain-containing protein 4, chloroplastic</fullName>
    </recommendedName>
</protein>
<keyword evidence="6" id="KW-0809">Transit peptide</keyword>
<comment type="subcellular location">
    <subcellularLocation>
        <location evidence="2">Membrane</location>
    </subcellularLocation>
    <subcellularLocation>
        <location evidence="1">Plastid</location>
        <location evidence="1">Chloroplast</location>
    </subcellularLocation>
</comment>
<dbReference type="PANTHER" id="PTHR47377">
    <property type="entry name" value="RHODANESE-LIKE DOMAIN-CONTAINING PROTEIN 4, CHLOROPLASTIC"/>
    <property type="match status" value="1"/>
</dbReference>
<evidence type="ECO:0000256" key="8">
    <source>
        <dbReference type="ARBA" id="ARBA00023136"/>
    </source>
</evidence>
<keyword evidence="5" id="KW-0812">Transmembrane</keyword>
<gene>
    <name evidence="10" type="ORF">Cgig2_030399</name>
</gene>
<evidence type="ECO:0000256" key="6">
    <source>
        <dbReference type="ARBA" id="ARBA00022946"/>
    </source>
</evidence>
<feature type="region of interest" description="Disordered" evidence="9">
    <location>
        <begin position="20"/>
        <end position="50"/>
    </location>
</feature>
<dbReference type="InterPro" id="IPR036873">
    <property type="entry name" value="Rhodanese-like_dom_sf"/>
</dbReference>
<dbReference type="Gene3D" id="3.40.250.10">
    <property type="entry name" value="Rhodanese-like domain"/>
    <property type="match status" value="1"/>
</dbReference>
<sequence>MEAFNALGLKPICVLPHQRSKPRRNFQTSAIPSPISSISSNSNTNPSNWREKVSRNLHGSLVLLASSLSAKFASALTYEEALQQSVTSNSGSDFDVGSIVNGIVDNPVLLAGGVAIIALPLVLSRVLGGKPKPFGVESAKSAYAKLADDPNAQLLDIRSLKELREVGTPDVRGLKKKPVSIVYKGEDKPGFLQKLSLKFKEPEKTTLYILDKFDGNSELVAELVTANGFKAAYAIKDGAEGPRGWMNSGLPWILPQKAFSLDFGGLTEAFSVDTYYLVSLRGASTMQEGIDALPLTLGVAAAAGVGFLALTEIETVLQLLGSVVLVQLFSKKLLFAEDRKQTLRQVDEFLTTKIAPKELVSDIKQIGTALLPTAVTTRALPAPAEAAPEPPAAAANTALKTETAPQSQPQAEAQAVEQPTPEVNSATQKEVEAKSHFRALSPYPSYPDLKPPTSPSPSQP</sequence>
<proteinExistence type="predicted"/>
<comment type="caution">
    <text evidence="10">The sequence shown here is derived from an EMBL/GenBank/DDBJ whole genome shotgun (WGS) entry which is preliminary data.</text>
</comment>
<dbReference type="InterPro" id="IPR044240">
    <property type="entry name" value="STR4-like"/>
</dbReference>
<dbReference type="EMBL" id="JAKOGI010000091">
    <property type="protein sequence ID" value="KAJ8444725.1"/>
    <property type="molecule type" value="Genomic_DNA"/>
</dbReference>
<feature type="compositionally biased region" description="Low complexity" evidence="9">
    <location>
        <begin position="29"/>
        <end position="48"/>
    </location>
</feature>
<evidence type="ECO:0000256" key="2">
    <source>
        <dbReference type="ARBA" id="ARBA00004370"/>
    </source>
</evidence>
<keyword evidence="7" id="KW-1133">Transmembrane helix</keyword>
<dbReference type="SUPFAM" id="SSF52821">
    <property type="entry name" value="Rhodanese/Cell cycle control phosphatase"/>
    <property type="match status" value="1"/>
</dbReference>
<reference evidence="10" key="1">
    <citation type="submission" date="2022-04" db="EMBL/GenBank/DDBJ databases">
        <title>Carnegiea gigantea Genome sequencing and assembly v2.</title>
        <authorList>
            <person name="Copetti D."/>
            <person name="Sanderson M.J."/>
            <person name="Burquez A."/>
            <person name="Wojciechowski M.F."/>
        </authorList>
    </citation>
    <scope>NUCLEOTIDE SEQUENCE</scope>
    <source>
        <strain evidence="10">SGP5-SGP5p</strain>
        <tissue evidence="10">Aerial part</tissue>
    </source>
</reference>
<keyword evidence="8" id="KW-0472">Membrane</keyword>
<evidence type="ECO:0000313" key="10">
    <source>
        <dbReference type="EMBL" id="KAJ8444725.1"/>
    </source>
</evidence>
<evidence type="ECO:0000256" key="1">
    <source>
        <dbReference type="ARBA" id="ARBA00004229"/>
    </source>
</evidence>
<keyword evidence="3" id="KW-0150">Chloroplast</keyword>
<evidence type="ECO:0000256" key="4">
    <source>
        <dbReference type="ARBA" id="ARBA00022640"/>
    </source>
</evidence>
<dbReference type="GO" id="GO:0009535">
    <property type="term" value="C:chloroplast thylakoid membrane"/>
    <property type="evidence" value="ECO:0007669"/>
    <property type="project" value="UniProtKB-ARBA"/>
</dbReference>
<feature type="compositionally biased region" description="Low complexity" evidence="9">
    <location>
        <begin position="381"/>
        <end position="422"/>
    </location>
</feature>
<dbReference type="Proteomes" id="UP001153076">
    <property type="component" value="Unassembled WGS sequence"/>
</dbReference>
<keyword evidence="11" id="KW-1185">Reference proteome</keyword>
<organism evidence="10 11">
    <name type="scientific">Carnegiea gigantea</name>
    <dbReference type="NCBI Taxonomy" id="171969"/>
    <lineage>
        <taxon>Eukaryota</taxon>
        <taxon>Viridiplantae</taxon>
        <taxon>Streptophyta</taxon>
        <taxon>Embryophyta</taxon>
        <taxon>Tracheophyta</taxon>
        <taxon>Spermatophyta</taxon>
        <taxon>Magnoliopsida</taxon>
        <taxon>eudicotyledons</taxon>
        <taxon>Gunneridae</taxon>
        <taxon>Pentapetalae</taxon>
        <taxon>Caryophyllales</taxon>
        <taxon>Cactineae</taxon>
        <taxon>Cactaceae</taxon>
        <taxon>Cactoideae</taxon>
        <taxon>Echinocereeae</taxon>
        <taxon>Carnegiea</taxon>
    </lineage>
</organism>
<evidence type="ECO:0000313" key="11">
    <source>
        <dbReference type="Proteomes" id="UP001153076"/>
    </source>
</evidence>
<evidence type="ECO:0000256" key="5">
    <source>
        <dbReference type="ARBA" id="ARBA00022692"/>
    </source>
</evidence>
<feature type="region of interest" description="Disordered" evidence="9">
    <location>
        <begin position="381"/>
        <end position="460"/>
    </location>
</feature>
<evidence type="ECO:0000256" key="9">
    <source>
        <dbReference type="SAM" id="MobiDB-lite"/>
    </source>
</evidence>
<dbReference type="PANTHER" id="PTHR47377:SF1">
    <property type="entry name" value="RHODANESE-LIKE DOMAIN-CONTAINING PROTEIN 4, CHLOROPLASTIC"/>
    <property type="match status" value="1"/>
</dbReference>
<accession>A0A9Q1KJI4</accession>
<dbReference type="OrthoDB" id="1927399at2759"/>
<feature type="compositionally biased region" description="Pro residues" evidence="9">
    <location>
        <begin position="449"/>
        <end position="460"/>
    </location>
</feature>
<name>A0A9Q1KJI4_9CARY</name>